<reference evidence="2 3" key="1">
    <citation type="submission" date="2020-05" db="EMBL/GenBank/DDBJ databases">
        <title>Azospirillum oleiclasticum sp. nov, a nitrogen-fixing and heavy crude oil-emulsifying bacterium isolated from the crude oil of Yumen Oilfield.</title>
        <authorList>
            <person name="Wu D."/>
            <person name="Cai M."/>
            <person name="Zhang X."/>
        </authorList>
    </citation>
    <scope>NUCLEOTIDE SEQUENCE [LARGE SCALE GENOMIC DNA]</scope>
    <source>
        <strain evidence="2 3">ROY-1-1-2</strain>
    </source>
</reference>
<evidence type="ECO:0000313" key="2">
    <source>
        <dbReference type="EMBL" id="NYZ20968.1"/>
    </source>
</evidence>
<sequence>MNIHNRFEVPLPPDQAWAVLLDIPRIAPCMPGARLISVDGDDAYTGEVQVRLGPVVMSFRGQARITSKDEANRSATVRAEGRDQKGRGGATADVTFRMVPAGAGTAVEIDTALTLSGSVAQYGRGAGMINDLANHLIGQFAGNLRKELDAARPAPVETPAVVAEPVTGETAQVAAAAPAVAPAQAQPEASPISGFRLGLWLAWRQFLRLIGRNPA</sequence>
<dbReference type="Pfam" id="PF06240">
    <property type="entry name" value="COXG"/>
    <property type="match status" value="1"/>
</dbReference>
<dbReference type="RefSeq" id="WP_180282748.1">
    <property type="nucleotide sequence ID" value="NZ_JABFDB010000010.1"/>
</dbReference>
<dbReference type="InterPro" id="IPR023393">
    <property type="entry name" value="START-like_dom_sf"/>
</dbReference>
<proteinExistence type="predicted"/>
<evidence type="ECO:0000256" key="1">
    <source>
        <dbReference type="SAM" id="MobiDB-lite"/>
    </source>
</evidence>
<dbReference type="InterPro" id="IPR010419">
    <property type="entry name" value="CO_DH_gsu"/>
</dbReference>
<gene>
    <name evidence="2" type="ORF">HND93_14735</name>
</gene>
<name>A0ABX2T9P8_9PROT</name>
<dbReference type="PANTHER" id="PTHR38588">
    <property type="entry name" value="BLL0334 PROTEIN"/>
    <property type="match status" value="1"/>
</dbReference>
<dbReference type="EMBL" id="JABFDB010000010">
    <property type="protein sequence ID" value="NYZ20968.1"/>
    <property type="molecule type" value="Genomic_DNA"/>
</dbReference>
<dbReference type="Gene3D" id="3.30.530.20">
    <property type="match status" value="1"/>
</dbReference>
<dbReference type="CDD" id="cd07823">
    <property type="entry name" value="SRPBCC_5"/>
    <property type="match status" value="1"/>
</dbReference>
<dbReference type="SUPFAM" id="SSF55961">
    <property type="entry name" value="Bet v1-like"/>
    <property type="match status" value="1"/>
</dbReference>
<comment type="caution">
    <text evidence="2">The sequence shown here is derived from an EMBL/GenBank/DDBJ whole genome shotgun (WGS) entry which is preliminary data.</text>
</comment>
<feature type="region of interest" description="Disordered" evidence="1">
    <location>
        <begin position="67"/>
        <end position="89"/>
    </location>
</feature>
<protein>
    <submittedName>
        <fullName evidence="2">SRPBCC family protein</fullName>
    </submittedName>
</protein>
<dbReference type="Proteomes" id="UP000584642">
    <property type="component" value="Unassembled WGS sequence"/>
</dbReference>
<accession>A0ABX2T9P8</accession>
<evidence type="ECO:0000313" key="3">
    <source>
        <dbReference type="Proteomes" id="UP000584642"/>
    </source>
</evidence>
<dbReference type="PANTHER" id="PTHR38588:SF1">
    <property type="entry name" value="BLL0334 PROTEIN"/>
    <property type="match status" value="1"/>
</dbReference>
<keyword evidence="3" id="KW-1185">Reference proteome</keyword>
<organism evidence="2 3">
    <name type="scientific">Azospirillum oleiclasticum</name>
    <dbReference type="NCBI Taxonomy" id="2735135"/>
    <lineage>
        <taxon>Bacteria</taxon>
        <taxon>Pseudomonadati</taxon>
        <taxon>Pseudomonadota</taxon>
        <taxon>Alphaproteobacteria</taxon>
        <taxon>Rhodospirillales</taxon>
        <taxon>Azospirillaceae</taxon>
        <taxon>Azospirillum</taxon>
    </lineage>
</organism>